<evidence type="ECO:0000313" key="3">
    <source>
        <dbReference type="Proteomes" id="UP000190750"/>
    </source>
</evidence>
<dbReference type="AlphaFoldDB" id="A0A1T1AMI0"/>
<gene>
    <name evidence="2" type="ORF">RF819_00335</name>
</gene>
<protein>
    <submittedName>
        <fullName evidence="2">Uncharacterized protein</fullName>
    </submittedName>
</protein>
<sequence>MAFENSLSKISLGDHVRFNEDRLALLTLADKKRLEGRVGVVQGYWNSTRKLIVAFPEHCGRPVLRILGVDPRHLERVIEEEIASGDAPKVDDEIQGDSKLSQDDLDNLFG</sequence>
<comment type="caution">
    <text evidence="2">The sequence shown here is derived from an EMBL/GenBank/DDBJ whole genome shotgun (WGS) entry which is preliminary data.</text>
</comment>
<keyword evidence="3" id="KW-1185">Reference proteome</keyword>
<reference evidence="2 3" key="1">
    <citation type="submission" date="2017-01" db="EMBL/GenBank/DDBJ databases">
        <title>Genome sequencing of Rhodoferax fermentans JCM 7819.</title>
        <authorList>
            <person name="Kim Y.J."/>
            <person name="Farh M.E.-A."/>
            <person name="Yang D.-C."/>
        </authorList>
    </citation>
    <scope>NUCLEOTIDE SEQUENCE [LARGE SCALE GENOMIC DNA]</scope>
    <source>
        <strain evidence="2 3">JCM 7819</strain>
    </source>
</reference>
<proteinExistence type="predicted"/>
<name>A0A1T1AMI0_RHOFE</name>
<organism evidence="2 3">
    <name type="scientific">Rhodoferax fermentans</name>
    <dbReference type="NCBI Taxonomy" id="28066"/>
    <lineage>
        <taxon>Bacteria</taxon>
        <taxon>Pseudomonadati</taxon>
        <taxon>Pseudomonadota</taxon>
        <taxon>Betaproteobacteria</taxon>
        <taxon>Burkholderiales</taxon>
        <taxon>Comamonadaceae</taxon>
        <taxon>Rhodoferax</taxon>
    </lineage>
</organism>
<dbReference type="EMBL" id="MTJN01000002">
    <property type="protein sequence ID" value="OOV05361.1"/>
    <property type="molecule type" value="Genomic_DNA"/>
</dbReference>
<dbReference type="Proteomes" id="UP000190750">
    <property type="component" value="Unassembled WGS sequence"/>
</dbReference>
<evidence type="ECO:0000313" key="2">
    <source>
        <dbReference type="EMBL" id="OOV05361.1"/>
    </source>
</evidence>
<accession>A0A1T1AMI0</accession>
<evidence type="ECO:0000256" key="1">
    <source>
        <dbReference type="SAM" id="MobiDB-lite"/>
    </source>
</evidence>
<dbReference type="RefSeq" id="WP_078363139.1">
    <property type="nucleotide sequence ID" value="NZ_MTJN01000002.1"/>
</dbReference>
<feature type="region of interest" description="Disordered" evidence="1">
    <location>
        <begin position="85"/>
        <end position="110"/>
    </location>
</feature>